<protein>
    <submittedName>
        <fullName evidence="1">Uncharacterized protein</fullName>
    </submittedName>
</protein>
<dbReference type="Proteomes" id="UP000019443">
    <property type="component" value="Chromosome"/>
</dbReference>
<dbReference type="KEGG" id="rhl:LPU83_3101"/>
<dbReference type="AlphaFoldDB" id="W6RWU9"/>
<name>W6RWU9_9HYPH</name>
<keyword evidence="2" id="KW-1185">Reference proteome</keyword>
<accession>W6RWU9</accession>
<proteinExistence type="predicted"/>
<sequence length="73" mass="8493">MDLQKRGDPVEPSFVLLHLLKRHIHSFPKRRLRHPAHLSKLPEALANLPIDFRIAALTVDTWHLLFLSRSLVL</sequence>
<dbReference type="EMBL" id="HG916852">
    <property type="protein sequence ID" value="CDM58751.1"/>
    <property type="molecule type" value="Genomic_DNA"/>
</dbReference>
<organism evidence="1 2">
    <name type="scientific">Rhizobium favelukesii</name>
    <dbReference type="NCBI Taxonomy" id="348824"/>
    <lineage>
        <taxon>Bacteria</taxon>
        <taxon>Pseudomonadati</taxon>
        <taxon>Pseudomonadota</taxon>
        <taxon>Alphaproteobacteria</taxon>
        <taxon>Hyphomicrobiales</taxon>
        <taxon>Rhizobiaceae</taxon>
        <taxon>Rhizobium/Agrobacterium group</taxon>
        <taxon>Rhizobium</taxon>
    </lineage>
</organism>
<evidence type="ECO:0000313" key="1">
    <source>
        <dbReference type="EMBL" id="CDM58751.1"/>
    </source>
</evidence>
<reference evidence="1" key="1">
    <citation type="submission" date="2013-11" db="EMBL/GenBank/DDBJ databases">
        <title>Draft genome sequence of the broad-host-range Rhizobium sp. LPU83 strain, a member of the low-genetic diversity Oregon-like Rhizobium sp. group.</title>
        <authorList>
            <person name="Wibberg D."/>
            <person name="Puehler A."/>
            <person name="Schlueter A."/>
        </authorList>
    </citation>
    <scope>NUCLEOTIDE SEQUENCE [LARGE SCALE GENOMIC DNA]</scope>
    <source>
        <strain evidence="1">LPU83</strain>
    </source>
</reference>
<evidence type="ECO:0000313" key="2">
    <source>
        <dbReference type="Proteomes" id="UP000019443"/>
    </source>
</evidence>
<dbReference type="HOGENOM" id="CLU_2702309_0_0_5"/>
<gene>
    <name evidence="1" type="ORF">LPU83_3101</name>
</gene>